<dbReference type="InterPro" id="IPR013154">
    <property type="entry name" value="ADH-like_N"/>
</dbReference>
<dbReference type="Pfam" id="PF13602">
    <property type="entry name" value="ADH_zinc_N_2"/>
    <property type="match status" value="1"/>
</dbReference>
<dbReference type="STRING" id="913774.A0A0C3GSB7"/>
<dbReference type="GO" id="GO:0016491">
    <property type="term" value="F:oxidoreductase activity"/>
    <property type="evidence" value="ECO:0007669"/>
    <property type="project" value="InterPro"/>
</dbReference>
<dbReference type="Gene3D" id="3.90.180.10">
    <property type="entry name" value="Medium-chain alcohol dehydrogenases, catalytic domain"/>
    <property type="match status" value="1"/>
</dbReference>
<dbReference type="PANTHER" id="PTHR11695:SF294">
    <property type="entry name" value="RETICULON-4-INTERACTING PROTEIN 1, MITOCHONDRIAL"/>
    <property type="match status" value="1"/>
</dbReference>
<organism evidence="2 3">
    <name type="scientific">Oidiodendron maius (strain Zn)</name>
    <dbReference type="NCBI Taxonomy" id="913774"/>
    <lineage>
        <taxon>Eukaryota</taxon>
        <taxon>Fungi</taxon>
        <taxon>Dikarya</taxon>
        <taxon>Ascomycota</taxon>
        <taxon>Pezizomycotina</taxon>
        <taxon>Leotiomycetes</taxon>
        <taxon>Leotiomycetes incertae sedis</taxon>
        <taxon>Myxotrichaceae</taxon>
        <taxon>Oidiodendron</taxon>
    </lineage>
</organism>
<dbReference type="AlphaFoldDB" id="A0A0C3GSB7"/>
<protein>
    <recommendedName>
        <fullName evidence="1">Enoyl reductase (ER) domain-containing protein</fullName>
    </recommendedName>
</protein>
<feature type="domain" description="Enoyl reductase (ER)" evidence="1">
    <location>
        <begin position="16"/>
        <end position="343"/>
    </location>
</feature>
<dbReference type="SUPFAM" id="SSF50129">
    <property type="entry name" value="GroES-like"/>
    <property type="match status" value="1"/>
</dbReference>
<reference evidence="2 3" key="1">
    <citation type="submission" date="2014-04" db="EMBL/GenBank/DDBJ databases">
        <authorList>
            <consortium name="DOE Joint Genome Institute"/>
            <person name="Kuo A."/>
            <person name="Martino E."/>
            <person name="Perotto S."/>
            <person name="Kohler A."/>
            <person name="Nagy L.G."/>
            <person name="Floudas D."/>
            <person name="Copeland A."/>
            <person name="Barry K.W."/>
            <person name="Cichocki N."/>
            <person name="Veneault-Fourrey C."/>
            <person name="LaButti K."/>
            <person name="Lindquist E.A."/>
            <person name="Lipzen A."/>
            <person name="Lundell T."/>
            <person name="Morin E."/>
            <person name="Murat C."/>
            <person name="Sun H."/>
            <person name="Tunlid A."/>
            <person name="Henrissat B."/>
            <person name="Grigoriev I.V."/>
            <person name="Hibbett D.S."/>
            <person name="Martin F."/>
            <person name="Nordberg H.P."/>
            <person name="Cantor M.N."/>
            <person name="Hua S.X."/>
        </authorList>
    </citation>
    <scope>NUCLEOTIDE SEQUENCE [LARGE SCALE GENOMIC DNA]</scope>
    <source>
        <strain evidence="2 3">Zn</strain>
    </source>
</reference>
<dbReference type="Gene3D" id="3.40.50.720">
    <property type="entry name" value="NAD(P)-binding Rossmann-like Domain"/>
    <property type="match status" value="1"/>
</dbReference>
<reference evidence="3" key="2">
    <citation type="submission" date="2015-01" db="EMBL/GenBank/DDBJ databases">
        <title>Evolutionary Origins and Diversification of the Mycorrhizal Mutualists.</title>
        <authorList>
            <consortium name="DOE Joint Genome Institute"/>
            <consortium name="Mycorrhizal Genomics Consortium"/>
            <person name="Kohler A."/>
            <person name="Kuo A."/>
            <person name="Nagy L.G."/>
            <person name="Floudas D."/>
            <person name="Copeland A."/>
            <person name="Barry K.W."/>
            <person name="Cichocki N."/>
            <person name="Veneault-Fourrey C."/>
            <person name="LaButti K."/>
            <person name="Lindquist E.A."/>
            <person name="Lipzen A."/>
            <person name="Lundell T."/>
            <person name="Morin E."/>
            <person name="Murat C."/>
            <person name="Riley R."/>
            <person name="Ohm R."/>
            <person name="Sun H."/>
            <person name="Tunlid A."/>
            <person name="Henrissat B."/>
            <person name="Grigoriev I.V."/>
            <person name="Hibbett D.S."/>
            <person name="Martin F."/>
        </authorList>
    </citation>
    <scope>NUCLEOTIDE SEQUENCE [LARGE SCALE GENOMIC DNA]</scope>
    <source>
        <strain evidence="3">Zn</strain>
    </source>
</reference>
<dbReference type="InterPro" id="IPR036291">
    <property type="entry name" value="NAD(P)-bd_dom_sf"/>
</dbReference>
<evidence type="ECO:0000313" key="2">
    <source>
        <dbReference type="EMBL" id="KIM94174.1"/>
    </source>
</evidence>
<dbReference type="InterPro" id="IPR020843">
    <property type="entry name" value="ER"/>
</dbReference>
<dbReference type="CDD" id="cd05289">
    <property type="entry name" value="MDR_like_2"/>
    <property type="match status" value="1"/>
</dbReference>
<evidence type="ECO:0000313" key="3">
    <source>
        <dbReference type="Proteomes" id="UP000054321"/>
    </source>
</evidence>
<dbReference type="InterPro" id="IPR011032">
    <property type="entry name" value="GroES-like_sf"/>
</dbReference>
<dbReference type="Pfam" id="PF08240">
    <property type="entry name" value="ADH_N"/>
    <property type="match status" value="1"/>
</dbReference>
<proteinExistence type="predicted"/>
<keyword evidence="3" id="KW-1185">Reference proteome</keyword>
<dbReference type="HOGENOM" id="CLU_026673_3_3_1"/>
<dbReference type="OrthoDB" id="3509362at2759"/>
<accession>A0A0C3GSB7</accession>
<evidence type="ECO:0000259" key="1">
    <source>
        <dbReference type="SMART" id="SM00829"/>
    </source>
</evidence>
<name>A0A0C3GSB7_OIDMZ</name>
<dbReference type="InterPro" id="IPR050700">
    <property type="entry name" value="YIM1/Zinc_Alcohol_DH_Fams"/>
</dbReference>
<dbReference type="EMBL" id="KN832891">
    <property type="protein sequence ID" value="KIM94174.1"/>
    <property type="molecule type" value="Genomic_DNA"/>
</dbReference>
<dbReference type="PANTHER" id="PTHR11695">
    <property type="entry name" value="ALCOHOL DEHYDROGENASE RELATED"/>
    <property type="match status" value="1"/>
</dbReference>
<dbReference type="Proteomes" id="UP000054321">
    <property type="component" value="Unassembled WGS sequence"/>
</dbReference>
<dbReference type="SMART" id="SM00829">
    <property type="entry name" value="PKS_ER"/>
    <property type="match status" value="1"/>
</dbReference>
<dbReference type="InParanoid" id="A0A0C3GSB7"/>
<gene>
    <name evidence="2" type="ORF">OIDMADRAFT_136468</name>
</gene>
<dbReference type="SUPFAM" id="SSF51735">
    <property type="entry name" value="NAD(P)-binding Rossmann-fold domains"/>
    <property type="match status" value="1"/>
</dbReference>
<sequence length="346" mass="36723">MRSLCLNGYCKPSEYEVLEILTPQIISPNQVLIKVHAASLNPGEIAIASGSFRAFMSTPFPIRLGYDVSGTVIATGAAVTGFSAGDEVFSCLPWEYRGSSISEYVLAPDSSLAYKPKNLTHIEAAALPLVSITAVHTLQRVKGGVAGKTALITSGLGGVGSVTCQLAKNVYGAANIITTVSTSKVPKVEQTLGKGVVDQVIDYQKTDILKAISHRSIHFVIDTTGTGFQLPLLSKSNSTFVTISGLPSGKNAKESIPGVSLFVVLLLDALHLISRLQAWLYGVKYESVLDKANGTLLTRIASWAEEEKLRPVVGTVIPFETQALRDACTMIASNKGGFGKVVVKIL</sequence>